<accession>A0A3A9AXW8</accession>
<reference evidence="7 8" key="1">
    <citation type="submission" date="2018-09" db="EMBL/GenBank/DDBJ databases">
        <title>Murine metabolic-syndrome-specific gut microbial biobank.</title>
        <authorList>
            <person name="Liu C."/>
        </authorList>
    </citation>
    <scope>NUCLEOTIDE SEQUENCE [LARGE SCALE GENOMIC DNA]</scope>
    <source>
        <strain evidence="7 8">0.1xD8-82</strain>
    </source>
</reference>
<dbReference type="InterPro" id="IPR003682">
    <property type="entry name" value="rRNA_ssu_MeTfrase_G"/>
</dbReference>
<proteinExistence type="inferred from homology"/>
<evidence type="ECO:0000256" key="4">
    <source>
        <dbReference type="ARBA" id="ARBA00022679"/>
    </source>
</evidence>
<dbReference type="PANTHER" id="PTHR31760:SF0">
    <property type="entry name" value="S-ADENOSYL-L-METHIONINE-DEPENDENT METHYLTRANSFERASES SUPERFAMILY PROTEIN"/>
    <property type="match status" value="1"/>
</dbReference>
<keyword evidence="4 6" id="KW-0808">Transferase</keyword>
<dbReference type="AlphaFoldDB" id="A0A3A9AXW8"/>
<evidence type="ECO:0000256" key="1">
    <source>
        <dbReference type="ARBA" id="ARBA00022490"/>
    </source>
</evidence>
<keyword evidence="8" id="KW-1185">Reference proteome</keyword>
<dbReference type="Pfam" id="PF02527">
    <property type="entry name" value="GidB"/>
    <property type="match status" value="1"/>
</dbReference>
<dbReference type="PANTHER" id="PTHR31760">
    <property type="entry name" value="S-ADENOSYL-L-METHIONINE-DEPENDENT METHYLTRANSFERASES SUPERFAMILY PROTEIN"/>
    <property type="match status" value="1"/>
</dbReference>
<feature type="binding site" evidence="6">
    <location>
        <position position="156"/>
    </location>
    <ligand>
        <name>S-adenosyl-L-methionine</name>
        <dbReference type="ChEBI" id="CHEBI:59789"/>
    </ligand>
</feature>
<evidence type="ECO:0000256" key="6">
    <source>
        <dbReference type="HAMAP-Rule" id="MF_00074"/>
    </source>
</evidence>
<keyword evidence="1 6" id="KW-0963">Cytoplasm</keyword>
<sequence length="247" mass="28529">MCENKDDLFVNSFVKDLKIFNIILDKQQLKKFIRYYELLVEWNSFMNLTAITNCEEVLKKHFLDSLSIIKAFPNLCYISGSLIDIGTGAGFPGIPIKIVFPDLKIVLLDSLNKRVQFLNKVIDELQLENILAFHGRAEDYARFDELRESFDFCVSRAVANLGTLSEYCIPFIKKNGYFISYKSDKIAEEYNNAKKAIEILGGEYEREVEFELPNSDIYRNLFIIKKVNNTPVKYPRKAGLPVKKPIL</sequence>
<organism evidence="7 8">
    <name type="scientific">Parablautia intestinalis</name>
    <dbReference type="NCBI Taxonomy" id="2320100"/>
    <lineage>
        <taxon>Bacteria</taxon>
        <taxon>Bacillati</taxon>
        <taxon>Bacillota</taxon>
        <taxon>Clostridia</taxon>
        <taxon>Lachnospirales</taxon>
        <taxon>Lachnospiraceae</taxon>
        <taxon>Parablautia</taxon>
    </lineage>
</organism>
<dbReference type="OrthoDB" id="9808773at2"/>
<dbReference type="GO" id="GO:0005829">
    <property type="term" value="C:cytosol"/>
    <property type="evidence" value="ECO:0007669"/>
    <property type="project" value="TreeGrafter"/>
</dbReference>
<comment type="function">
    <text evidence="6">Specifically methylates the N7 position of a guanine in 16S rRNA.</text>
</comment>
<dbReference type="FunFam" id="3.40.50.150:FF:000041">
    <property type="entry name" value="Ribosomal RNA small subunit methyltransferase G"/>
    <property type="match status" value="1"/>
</dbReference>
<gene>
    <name evidence="6 7" type="primary">rsmG</name>
    <name evidence="7" type="ORF">D7V94_07975</name>
</gene>
<dbReference type="Proteomes" id="UP000280696">
    <property type="component" value="Unassembled WGS sequence"/>
</dbReference>
<dbReference type="NCBIfam" id="TIGR00138">
    <property type="entry name" value="rsmG_gidB"/>
    <property type="match status" value="1"/>
</dbReference>
<keyword evidence="2 6" id="KW-0698">rRNA processing</keyword>
<comment type="caution">
    <text evidence="7">The sequence shown here is derived from an EMBL/GenBank/DDBJ whole genome shotgun (WGS) entry which is preliminary data.</text>
</comment>
<keyword evidence="3 6" id="KW-0489">Methyltransferase</keyword>
<dbReference type="RefSeq" id="WP_120468564.1">
    <property type="nucleotide sequence ID" value="NZ_CATAJS010000028.1"/>
</dbReference>
<feature type="binding site" evidence="6">
    <location>
        <position position="86"/>
    </location>
    <ligand>
        <name>S-adenosyl-L-methionine</name>
        <dbReference type="ChEBI" id="CHEBI:59789"/>
    </ligand>
</feature>
<dbReference type="SUPFAM" id="SSF53335">
    <property type="entry name" value="S-adenosyl-L-methionine-dependent methyltransferases"/>
    <property type="match status" value="1"/>
</dbReference>
<dbReference type="EC" id="2.1.1.-" evidence="6"/>
<dbReference type="EMBL" id="RAYQ01000006">
    <property type="protein sequence ID" value="RKI92006.1"/>
    <property type="molecule type" value="Genomic_DNA"/>
</dbReference>
<dbReference type="GO" id="GO:0070043">
    <property type="term" value="F:rRNA (guanine-N7-)-methyltransferase activity"/>
    <property type="evidence" value="ECO:0007669"/>
    <property type="project" value="UniProtKB-UniRule"/>
</dbReference>
<dbReference type="Gene3D" id="3.40.50.150">
    <property type="entry name" value="Vaccinia Virus protein VP39"/>
    <property type="match status" value="1"/>
</dbReference>
<comment type="similarity">
    <text evidence="6">Belongs to the methyltransferase superfamily. RNA methyltransferase RsmG family.</text>
</comment>
<dbReference type="PIRSF" id="PIRSF003078">
    <property type="entry name" value="GidB"/>
    <property type="match status" value="1"/>
</dbReference>
<protein>
    <recommendedName>
        <fullName evidence="6">Ribosomal RNA small subunit methyltransferase G</fullName>
        <ecNumber evidence="6">2.1.1.-</ecNumber>
    </recommendedName>
    <alternativeName>
        <fullName evidence="6">16S rRNA 7-methylguanosine methyltransferase</fullName>
        <shortName evidence="6">16S rRNA m7G methyltransferase</shortName>
    </alternativeName>
</protein>
<evidence type="ECO:0000256" key="3">
    <source>
        <dbReference type="ARBA" id="ARBA00022603"/>
    </source>
</evidence>
<dbReference type="InterPro" id="IPR029063">
    <property type="entry name" value="SAM-dependent_MTases_sf"/>
</dbReference>
<evidence type="ECO:0000313" key="8">
    <source>
        <dbReference type="Proteomes" id="UP000280696"/>
    </source>
</evidence>
<evidence type="ECO:0000256" key="2">
    <source>
        <dbReference type="ARBA" id="ARBA00022552"/>
    </source>
</evidence>
<feature type="binding site" evidence="6">
    <location>
        <begin position="137"/>
        <end position="138"/>
    </location>
    <ligand>
        <name>S-adenosyl-L-methionine</name>
        <dbReference type="ChEBI" id="CHEBI:59789"/>
    </ligand>
</feature>
<evidence type="ECO:0000313" key="7">
    <source>
        <dbReference type="EMBL" id="RKI92006.1"/>
    </source>
</evidence>
<dbReference type="HAMAP" id="MF_00074">
    <property type="entry name" value="16SrRNA_methyltr_G"/>
    <property type="match status" value="1"/>
</dbReference>
<comment type="subcellular location">
    <subcellularLocation>
        <location evidence="6">Cytoplasm</location>
    </subcellularLocation>
</comment>
<name>A0A3A9AXW8_9FIRM</name>
<evidence type="ECO:0000256" key="5">
    <source>
        <dbReference type="ARBA" id="ARBA00022691"/>
    </source>
</evidence>
<comment type="caution">
    <text evidence="6">Lacks conserved residue(s) required for the propagation of feature annotation.</text>
</comment>
<feature type="binding site" evidence="6">
    <location>
        <position position="91"/>
    </location>
    <ligand>
        <name>S-adenosyl-L-methionine</name>
        <dbReference type="ChEBI" id="CHEBI:59789"/>
    </ligand>
</feature>
<keyword evidence="5 6" id="KW-0949">S-adenosyl-L-methionine</keyword>